<feature type="compositionally biased region" description="Acidic residues" evidence="6">
    <location>
        <begin position="401"/>
        <end position="421"/>
    </location>
</feature>
<feature type="transmembrane region" description="Helical" evidence="7">
    <location>
        <begin position="834"/>
        <end position="855"/>
    </location>
</feature>
<dbReference type="CDD" id="cd13124">
    <property type="entry name" value="MATE_SpoVB_like"/>
    <property type="match status" value="1"/>
</dbReference>
<keyword evidence="5 7" id="KW-0472">Membrane</keyword>
<accession>A0ABY5P6L8</accession>
<feature type="region of interest" description="Disordered" evidence="6">
    <location>
        <begin position="302"/>
        <end position="451"/>
    </location>
</feature>
<feature type="compositionally biased region" description="Low complexity" evidence="6">
    <location>
        <begin position="390"/>
        <end position="400"/>
    </location>
</feature>
<feature type="transmembrane region" description="Helical" evidence="7">
    <location>
        <begin position="745"/>
        <end position="766"/>
    </location>
</feature>
<evidence type="ECO:0000256" key="4">
    <source>
        <dbReference type="ARBA" id="ARBA00022989"/>
    </source>
</evidence>
<evidence type="ECO:0000256" key="3">
    <source>
        <dbReference type="ARBA" id="ARBA00022692"/>
    </source>
</evidence>
<keyword evidence="4 7" id="KW-1133">Transmembrane helix</keyword>
<evidence type="ECO:0000256" key="1">
    <source>
        <dbReference type="ARBA" id="ARBA00004651"/>
    </source>
</evidence>
<feature type="transmembrane region" description="Helical" evidence="7">
    <location>
        <begin position="800"/>
        <end position="822"/>
    </location>
</feature>
<feature type="transmembrane region" description="Helical" evidence="7">
    <location>
        <begin position="875"/>
        <end position="896"/>
    </location>
</feature>
<evidence type="ECO:0000313" key="9">
    <source>
        <dbReference type="Proteomes" id="UP001315967"/>
    </source>
</evidence>
<evidence type="ECO:0000313" key="8">
    <source>
        <dbReference type="EMBL" id="UUX34388.1"/>
    </source>
</evidence>
<feature type="transmembrane region" description="Helical" evidence="7">
    <location>
        <begin position="934"/>
        <end position="951"/>
    </location>
</feature>
<feature type="compositionally biased region" description="Acidic residues" evidence="6">
    <location>
        <begin position="138"/>
        <end position="152"/>
    </location>
</feature>
<dbReference type="PANTHER" id="PTHR30250:SF21">
    <property type="entry name" value="LIPID II FLIPPASE MURJ"/>
    <property type="match status" value="1"/>
</dbReference>
<feature type="compositionally biased region" description="Polar residues" evidence="6">
    <location>
        <begin position="361"/>
        <end position="370"/>
    </location>
</feature>
<keyword evidence="9" id="KW-1185">Reference proteome</keyword>
<evidence type="ECO:0000256" key="2">
    <source>
        <dbReference type="ARBA" id="ARBA00022475"/>
    </source>
</evidence>
<feature type="compositionally biased region" description="Basic residues" evidence="6">
    <location>
        <begin position="376"/>
        <end position="389"/>
    </location>
</feature>
<feature type="compositionally biased region" description="Acidic residues" evidence="6">
    <location>
        <begin position="80"/>
        <end position="99"/>
    </location>
</feature>
<dbReference type="PANTHER" id="PTHR30250">
    <property type="entry name" value="PST FAMILY PREDICTED COLANIC ACID TRANSPORTER"/>
    <property type="match status" value="1"/>
</dbReference>
<feature type="compositionally biased region" description="Acidic residues" evidence="6">
    <location>
        <begin position="347"/>
        <end position="360"/>
    </location>
</feature>
<feature type="transmembrane region" description="Helical" evidence="7">
    <location>
        <begin position="908"/>
        <end position="928"/>
    </location>
</feature>
<feature type="compositionally biased region" description="Acidic residues" evidence="6">
    <location>
        <begin position="430"/>
        <end position="451"/>
    </location>
</feature>
<keyword evidence="2" id="KW-1003">Cell membrane</keyword>
<feature type="compositionally biased region" description="Acidic residues" evidence="6">
    <location>
        <begin position="167"/>
        <end position="176"/>
    </location>
</feature>
<dbReference type="InterPro" id="IPR024923">
    <property type="entry name" value="PG_synth_SpoVB"/>
</dbReference>
<sequence>MRNNFNSQDDESDLEKTIQFTEDDLKQLRSPNRQPLDGDYFTNSQSTKDDDDNRQDNSVFESDKEEEWEADSPLASNFENEAENEEDLYEDELLDDSYDEAYYTMDSTDDEPIERTTDTEPQPLGKSVDWDHGFIDEASLDEESQMGDWDNEVLEHPSDEVTPSESDAADVSEPEENPFVYHSIRNKLKESIEEEKTQDFKEREERKKNSFFKTLFSKEDEVRYSTHELDDLDDYNQFNSETEDLDEISEEATPEYDVFEETEAVAEPETETETPVYNEDAVTIDDYEEDIYSQVSAANTDFQMDDFLDEEPIDEPAGNQKPSFFSRVFKPTPTSSEDDNEPIKEEVSEDDISIDIEVETSELSADTPQPQEKMPRKGKKAKKKKRRKQQPPQINTSEPTPEGEPELTPEVEDGETDDFETDSAVVQEEVLADIDNDNDFDTYPSDEDEIQTDEADDLSQQAKAYGEKVSQATAQYSEPLITDQSLSEVRGQDDLTIESKAEDQIETNFTKGAAWLSIGNIVSRIIGALYVIPWASMFGEDYTRANTLYSVGYKPYSLFLAIATAGFPSAIAKQMSFYHSKKEYRVADKLFKNSMYIMIGTGLVSALILYIAAPFLSSMSATDDPAAGTIVIRSLTPALLILPAMSLLRGYFQGFDDMIPTAVSQILEQFVRVIYLLVATYAIMQVLSGTVTTAVAHSTFAAFVGALVSLLYLLFVYWRKRPLIKELIKESADNIELDFKQSGKIMIMDSIPFVILGSGIILAQIVDTYSFRQIIQATSTMLLSEISELYGVLSLDVDKLVMIIISLAIAIASSSVPSVTSLFAQKDYPRTSRLIQNIVTVFSFVMLPAAVGLASIANNMYFFFYPMGNEQGPTILVLGAYLSIVLGAYTILSTILQSMNFRRVAVKYLLIGLLIKVVLQFPFVSLLHANGAQLATLFAFLFTTAFMWIKIHRTIIIDYASLAKDLVVIVVSTALMGISTSLWNTVLDMLFGPVGRLLTFVKILIVVLIGMFIYLGIMALFGKLNIILGSRFKSLQDKLQVFY</sequence>
<dbReference type="RefSeq" id="WP_313793890.1">
    <property type="nucleotide sequence ID" value="NZ_CP102453.1"/>
</dbReference>
<feature type="region of interest" description="Disordered" evidence="6">
    <location>
        <begin position="1"/>
        <end position="178"/>
    </location>
</feature>
<dbReference type="InterPro" id="IPR002797">
    <property type="entry name" value="Polysacc_synth"/>
</dbReference>
<feature type="transmembrane region" description="Helical" evidence="7">
    <location>
        <begin position="673"/>
        <end position="694"/>
    </location>
</feature>
<evidence type="ECO:0000256" key="5">
    <source>
        <dbReference type="ARBA" id="ARBA00023136"/>
    </source>
</evidence>
<feature type="transmembrane region" description="Helical" evidence="7">
    <location>
        <begin position="700"/>
        <end position="718"/>
    </location>
</feature>
<feature type="transmembrane region" description="Helical" evidence="7">
    <location>
        <begin position="632"/>
        <end position="652"/>
    </location>
</feature>
<dbReference type="InterPro" id="IPR050833">
    <property type="entry name" value="Poly_Biosynth_Transport"/>
</dbReference>
<feature type="transmembrane region" description="Helical" evidence="7">
    <location>
        <begin position="963"/>
        <end position="983"/>
    </location>
</feature>
<feature type="compositionally biased region" description="Acidic residues" evidence="6">
    <location>
        <begin position="303"/>
        <end position="314"/>
    </location>
</feature>
<gene>
    <name evidence="8" type="ORF">NRE15_01685</name>
</gene>
<feature type="transmembrane region" description="Helical" evidence="7">
    <location>
        <begin position="1003"/>
        <end position="1028"/>
    </location>
</feature>
<feature type="transmembrane region" description="Helical" evidence="7">
    <location>
        <begin position="555"/>
        <end position="572"/>
    </location>
</feature>
<keyword evidence="3 7" id="KW-0812">Transmembrane</keyword>
<feature type="transmembrane region" description="Helical" evidence="7">
    <location>
        <begin position="593"/>
        <end position="612"/>
    </location>
</feature>
<feature type="transmembrane region" description="Helical" evidence="7">
    <location>
        <begin position="513"/>
        <end position="535"/>
    </location>
</feature>
<protein>
    <submittedName>
        <fullName evidence="8">Oligosaccharide flippase family protein</fullName>
    </submittedName>
</protein>
<proteinExistence type="predicted"/>
<name>A0ABY5P6L8_9LACT</name>
<evidence type="ECO:0000256" key="6">
    <source>
        <dbReference type="SAM" id="MobiDB-lite"/>
    </source>
</evidence>
<evidence type="ECO:0000256" key="7">
    <source>
        <dbReference type="SAM" id="Phobius"/>
    </source>
</evidence>
<reference evidence="8 9" key="1">
    <citation type="submission" date="2022-08" db="EMBL/GenBank/DDBJ databases">
        <title>Aerococcaceae sp. nov isolated from spoiled eye mask.</title>
        <authorList>
            <person name="Zhou G."/>
            <person name="Xie X.-B."/>
            <person name="Shi Q.-S."/>
            <person name="Wang Y.-S."/>
            <person name="Wen X."/>
            <person name="Peng H."/>
            <person name="Yang X.-J."/>
            <person name="Tao H.-B."/>
            <person name="Huang X.-M."/>
        </authorList>
    </citation>
    <scope>NUCLEOTIDE SEQUENCE [LARGE SCALE GENOMIC DNA]</scope>
    <source>
        <strain evidence="9">DM20194951</strain>
    </source>
</reference>
<dbReference type="EMBL" id="CP102453">
    <property type="protein sequence ID" value="UUX34388.1"/>
    <property type="molecule type" value="Genomic_DNA"/>
</dbReference>
<organism evidence="8 9">
    <name type="scientific">Fundicoccus culcitae</name>
    <dbReference type="NCBI Taxonomy" id="2969821"/>
    <lineage>
        <taxon>Bacteria</taxon>
        <taxon>Bacillati</taxon>
        <taxon>Bacillota</taxon>
        <taxon>Bacilli</taxon>
        <taxon>Lactobacillales</taxon>
        <taxon>Aerococcaceae</taxon>
        <taxon>Fundicoccus</taxon>
    </lineage>
</organism>
<dbReference type="Proteomes" id="UP001315967">
    <property type="component" value="Chromosome"/>
</dbReference>
<comment type="subcellular location">
    <subcellularLocation>
        <location evidence="1">Cell membrane</location>
        <topology evidence="1">Multi-pass membrane protein</topology>
    </subcellularLocation>
</comment>
<dbReference type="Pfam" id="PF01943">
    <property type="entry name" value="Polysacc_synt"/>
    <property type="match status" value="1"/>
</dbReference>